<proteinExistence type="predicted"/>
<dbReference type="PANTHER" id="PTHR22617">
    <property type="entry name" value="CHEMOTAXIS SENSOR HISTIDINE KINASE-RELATED"/>
    <property type="match status" value="1"/>
</dbReference>
<evidence type="ECO:0000313" key="3">
    <source>
        <dbReference type="Proteomes" id="UP000887222"/>
    </source>
</evidence>
<dbReference type="Pfam" id="PF01584">
    <property type="entry name" value="CheW"/>
    <property type="match status" value="1"/>
</dbReference>
<dbReference type="SUPFAM" id="SSF50341">
    <property type="entry name" value="CheW-like"/>
    <property type="match status" value="1"/>
</dbReference>
<name>A0ABQ4Q7X0_9BURK</name>
<dbReference type="PANTHER" id="PTHR22617:SF23">
    <property type="entry name" value="CHEMOTAXIS PROTEIN CHEW"/>
    <property type="match status" value="1"/>
</dbReference>
<sequence length="160" mass="16948">MHAASKQEKAAGRDHLVFRLGDEEYAIEVGKVRELLRYEPATAAEGANGARNAAIVFRGRMLPAVDLRARLSLAPGPIERRAVSIVLSLAGAQACLVVDDVLEMVSLTADRIIPAPEIAAGGIYLGCLTGLALLDGRSLMLLDPERLLAAPECRHLATAA</sequence>
<evidence type="ECO:0000313" key="2">
    <source>
        <dbReference type="EMBL" id="GIZ52804.1"/>
    </source>
</evidence>
<dbReference type="RefSeq" id="WP_220809223.1">
    <property type="nucleotide sequence ID" value="NZ_BPMK01000012.1"/>
</dbReference>
<dbReference type="Gene3D" id="2.30.30.40">
    <property type="entry name" value="SH3 Domains"/>
    <property type="match status" value="1"/>
</dbReference>
<reference evidence="2 3" key="1">
    <citation type="journal article" date="2022" name="Int. J. Syst. Evol. Microbiol.">
        <title>Noviherbaspirillum aridicola sp. nov., isolated from an arid soil in Pakistan.</title>
        <authorList>
            <person name="Khan I.U."/>
            <person name="Saqib M."/>
            <person name="Amin A."/>
            <person name="Hussain F."/>
            <person name="Li L."/>
            <person name="Liu Y.H."/>
            <person name="Fang B.Z."/>
            <person name="Ahmed I."/>
            <person name="Li W.J."/>
        </authorList>
    </citation>
    <scope>NUCLEOTIDE SEQUENCE [LARGE SCALE GENOMIC DNA]</scope>
    <source>
        <strain evidence="2 3">NCCP-691</strain>
    </source>
</reference>
<organism evidence="2 3">
    <name type="scientific">Noviherbaspirillum aridicola</name>
    <dbReference type="NCBI Taxonomy" id="2849687"/>
    <lineage>
        <taxon>Bacteria</taxon>
        <taxon>Pseudomonadati</taxon>
        <taxon>Pseudomonadota</taxon>
        <taxon>Betaproteobacteria</taxon>
        <taxon>Burkholderiales</taxon>
        <taxon>Oxalobacteraceae</taxon>
        <taxon>Noviherbaspirillum</taxon>
    </lineage>
</organism>
<dbReference type="EMBL" id="BPMK01000012">
    <property type="protein sequence ID" value="GIZ52804.1"/>
    <property type="molecule type" value="Genomic_DNA"/>
</dbReference>
<comment type="caution">
    <text evidence="2">The sequence shown here is derived from an EMBL/GenBank/DDBJ whole genome shotgun (WGS) entry which is preliminary data.</text>
</comment>
<dbReference type="InterPro" id="IPR039315">
    <property type="entry name" value="CheW"/>
</dbReference>
<dbReference type="InterPro" id="IPR036061">
    <property type="entry name" value="CheW-like_dom_sf"/>
</dbReference>
<gene>
    <name evidence="2" type="primary">cheW-2_2</name>
    <name evidence="2" type="ORF">NCCP691_28180</name>
</gene>
<keyword evidence="3" id="KW-1185">Reference proteome</keyword>
<dbReference type="Proteomes" id="UP000887222">
    <property type="component" value="Unassembled WGS sequence"/>
</dbReference>
<evidence type="ECO:0000259" key="1">
    <source>
        <dbReference type="PROSITE" id="PS50851"/>
    </source>
</evidence>
<accession>A0ABQ4Q7X0</accession>
<protein>
    <submittedName>
        <fullName evidence="2">Chemotaxis protein CheW</fullName>
    </submittedName>
</protein>
<dbReference type="InterPro" id="IPR002545">
    <property type="entry name" value="CheW-lke_dom"/>
</dbReference>
<dbReference type="PROSITE" id="PS50851">
    <property type="entry name" value="CHEW"/>
    <property type="match status" value="1"/>
</dbReference>
<feature type="domain" description="CheW-like" evidence="1">
    <location>
        <begin position="12"/>
        <end position="153"/>
    </location>
</feature>
<dbReference type="SMART" id="SM00260">
    <property type="entry name" value="CheW"/>
    <property type="match status" value="1"/>
</dbReference>
<dbReference type="Gene3D" id="2.40.50.180">
    <property type="entry name" value="CheA-289, Domain 4"/>
    <property type="match status" value="1"/>
</dbReference>